<gene>
    <name evidence="2" type="ORF">FQY79_05660</name>
</gene>
<dbReference type="SMART" id="SM00471">
    <property type="entry name" value="HDc"/>
    <property type="match status" value="1"/>
</dbReference>
<dbReference type="CDD" id="cd00077">
    <property type="entry name" value="HDc"/>
    <property type="match status" value="1"/>
</dbReference>
<accession>A0A5C5U315</accession>
<dbReference type="PANTHER" id="PTHR45228">
    <property type="entry name" value="CYCLIC DI-GMP PHOSPHODIESTERASE TM_0186-RELATED"/>
    <property type="match status" value="1"/>
</dbReference>
<dbReference type="InterPro" id="IPR037522">
    <property type="entry name" value="HD_GYP_dom"/>
</dbReference>
<dbReference type="PROSITE" id="PS51832">
    <property type="entry name" value="HD_GYP"/>
    <property type="match status" value="1"/>
</dbReference>
<dbReference type="SUPFAM" id="SSF109604">
    <property type="entry name" value="HD-domain/PDEase-like"/>
    <property type="match status" value="1"/>
</dbReference>
<evidence type="ECO:0000313" key="3">
    <source>
        <dbReference type="Proteomes" id="UP000315949"/>
    </source>
</evidence>
<dbReference type="Pfam" id="PF13487">
    <property type="entry name" value="HD_5"/>
    <property type="match status" value="1"/>
</dbReference>
<dbReference type="GO" id="GO:0008081">
    <property type="term" value="F:phosphoric diester hydrolase activity"/>
    <property type="evidence" value="ECO:0007669"/>
    <property type="project" value="UniProtKB-ARBA"/>
</dbReference>
<name>A0A5C5U315_9GAMM</name>
<proteinExistence type="predicted"/>
<organism evidence="2 3">
    <name type="scientific">Luteimonas wenzhouensis</name>
    <dbReference type="NCBI Taxonomy" id="2599615"/>
    <lineage>
        <taxon>Bacteria</taxon>
        <taxon>Pseudomonadati</taxon>
        <taxon>Pseudomonadota</taxon>
        <taxon>Gammaproteobacteria</taxon>
        <taxon>Lysobacterales</taxon>
        <taxon>Lysobacteraceae</taxon>
        <taxon>Luteimonas</taxon>
    </lineage>
</organism>
<protein>
    <submittedName>
        <fullName evidence="2">HD domain-containing protein</fullName>
    </submittedName>
</protein>
<dbReference type="Gene3D" id="1.10.3210.10">
    <property type="entry name" value="Hypothetical protein af1432"/>
    <property type="match status" value="1"/>
</dbReference>
<evidence type="ECO:0000259" key="1">
    <source>
        <dbReference type="PROSITE" id="PS51832"/>
    </source>
</evidence>
<feature type="domain" description="HD-GYP" evidence="1">
    <location>
        <begin position="12"/>
        <end position="205"/>
    </location>
</feature>
<dbReference type="InterPro" id="IPR052020">
    <property type="entry name" value="Cyclic_di-GMP/3'3'-cGAMP_PDE"/>
</dbReference>
<dbReference type="Proteomes" id="UP000315949">
    <property type="component" value="Unassembled WGS sequence"/>
</dbReference>
<dbReference type="EMBL" id="VOHE01000002">
    <property type="protein sequence ID" value="TWT20793.1"/>
    <property type="molecule type" value="Genomic_DNA"/>
</dbReference>
<dbReference type="OrthoDB" id="9802066at2"/>
<keyword evidence="3" id="KW-1185">Reference proteome</keyword>
<evidence type="ECO:0000313" key="2">
    <source>
        <dbReference type="EMBL" id="TWT20793.1"/>
    </source>
</evidence>
<comment type="caution">
    <text evidence="2">The sequence shown here is derived from an EMBL/GenBank/DDBJ whole genome shotgun (WGS) entry which is preliminary data.</text>
</comment>
<sequence>MSLVLPAASAAVPSADDAALGVLAAALDQRDPGTGAHCDRVGQLAALVGTHCDLDRRALGDLALAARFHDVGKIGIPDDVLLASRALGAEDWDVMRTHVVRGERLFLATAREDAGRVARLIRHHHEAVDGSGYPDGLRGAQIPLECRVLSLVDAFDAMTSQRPYRAPMPVRDAMRRLGDAVGHQLDADVFAVFERLLPRVQALLA</sequence>
<dbReference type="RefSeq" id="WP_146311572.1">
    <property type="nucleotide sequence ID" value="NZ_VOHE01000002.1"/>
</dbReference>
<dbReference type="InterPro" id="IPR003607">
    <property type="entry name" value="HD/PDEase_dom"/>
</dbReference>
<reference evidence="2 3" key="1">
    <citation type="submission" date="2019-07" db="EMBL/GenBank/DDBJ databases">
        <title>Luteimonas sp. YD-1 nov., isolated from acidic soil.</title>
        <authorList>
            <person name="Zhou J."/>
        </authorList>
    </citation>
    <scope>NUCLEOTIDE SEQUENCE [LARGE SCALE GENOMIC DNA]</scope>
    <source>
        <strain evidence="2 3">YD-1</strain>
    </source>
</reference>
<dbReference type="AlphaFoldDB" id="A0A5C5U315"/>